<keyword evidence="7 13" id="KW-0732">Signal</keyword>
<dbReference type="Gene3D" id="1.10.390.10">
    <property type="entry name" value="Neutral Protease Domain 2"/>
    <property type="match status" value="1"/>
</dbReference>
<dbReference type="AlphaFoldDB" id="A0A1M6B377"/>
<evidence type="ECO:0000256" key="12">
    <source>
        <dbReference type="ARBA" id="ARBA00023145"/>
    </source>
</evidence>
<feature type="chain" id="PRO_5009915943" evidence="13">
    <location>
        <begin position="23"/>
        <end position="1148"/>
    </location>
</feature>
<protein>
    <submittedName>
        <fullName evidence="15">Extracellular elastinolytic metalloproteinase</fullName>
    </submittedName>
</protein>
<dbReference type="InterPro" id="IPR026444">
    <property type="entry name" value="Secre_tail"/>
</dbReference>
<dbReference type="PRINTS" id="PR00999">
    <property type="entry name" value="FUNGALYSIN"/>
</dbReference>
<evidence type="ECO:0000256" key="2">
    <source>
        <dbReference type="ARBA" id="ARBA00004613"/>
    </source>
</evidence>
<keyword evidence="4" id="KW-0964">Secreted</keyword>
<dbReference type="Pfam" id="PF07504">
    <property type="entry name" value="FTP"/>
    <property type="match status" value="1"/>
</dbReference>
<evidence type="ECO:0000256" key="6">
    <source>
        <dbReference type="ARBA" id="ARBA00022723"/>
    </source>
</evidence>
<evidence type="ECO:0000256" key="1">
    <source>
        <dbReference type="ARBA" id="ARBA00001947"/>
    </source>
</evidence>
<dbReference type="OrthoDB" id="5377264at2"/>
<keyword evidence="6" id="KW-0479">Metal-binding</keyword>
<keyword evidence="12" id="KW-0865">Zymogen</keyword>
<sequence length="1148" mass="122917">MKKFTILLLLALSFLVTPSLTAQDFSNTIAQQLNDLVEKNKLLKQDSEWRITSESLSRTSGIQHIYFRQSLNGLDVYGTESSVHISREGKLISQNNHFIKNTAQKLVGTTTPTLSAAQAVHAAANRLNYRISEPLQTITPNRGVSSETLLSDGGISKRPIPAKLMYALAESGELVLAWDISIESISETNWWSLRIDATTGAIVNKANWMSSCNFDHDHSNDVVNLDFNANLYDIPNYREIEDATQANCTECYEVFALPLESPYYGNRSIVTQVADPIASPFGWHDTNGVAGAEYTVTRGNNVNAYEDGDNPGYQPDGGANLDFSGFPFSQTYSSSNQYEEAAITNLFYLNNVFHDIMYQYGFDEVSGNFQENNYGNGGLGNDAVNAEAQDGSGTCNANFGTGPDGEIPTMQMYICDDKDGDFDALVVIHEYGHGVSVRLTGGASSSGCLDNLEQMGEGWSDFFATILTIKPSDVGTTPRGVGTYLVGQGMGGNGIRDYPYSTDMAVNPQTYDFIKTAAIPHGVGSVWAQMLWEMTWALIDQHGFDANPYNFTGNVNIDKGNTQALALVTEGLKLQPCSPGFIDGRDAILAADQAIYGGANQCLIWDAFAKRGLGASASQGSSNNPNDGVEAFDTPSDLASLNVLEEVCESSDAISGLTGGFPFGGVYSGPGVTDSGNGSSFTFDPAVAGVGTHTITYSVAAGPCSGASSATDTVEVLEIPDGPTTTGVTNFCVGEPITVSATPQDSSNVIRWYDAPIGGNFLSEGNSYTFIPTGSTNVYALETPPGPLSSLLISEIGFGFPNQLEIQNVGVATDYTGYKVAVNGFPLFGINFMNNIVQTLDNMSADSVINYNDGEGDGYWGNNFWWDTSFPGWILIIDISGNVVDSVFWNYSATEIADFNVTIDGFNITAADLDWTGGGANLVLGCDNESYRRHGNTHSAADWNGICEPSDFGIPNTDLYIGPEGCIADRSEAQVIAETESPVITCPSDMSVSIRTGEQFTIPDYTGTATATDNCPNFVVSQSPVIGTQVGLGATTITLTVTDAANNSASCTFTVTVDDLLGISENEFYNNILLYPNPTTGVVNIKNNSTANLQSARITDVNGRTIKVIDLSKVGEDSTISLENLASGMYFVEINSETTSVVKNIVKH</sequence>
<dbReference type="Pfam" id="PF19081">
    <property type="entry name" value="Ig_7"/>
    <property type="match status" value="1"/>
</dbReference>
<keyword evidence="8" id="KW-0677">Repeat</keyword>
<dbReference type="InterPro" id="IPR013783">
    <property type="entry name" value="Ig-like_fold"/>
</dbReference>
<keyword evidence="5" id="KW-0645">Protease</keyword>
<evidence type="ECO:0000256" key="5">
    <source>
        <dbReference type="ARBA" id="ARBA00022670"/>
    </source>
</evidence>
<dbReference type="PANTHER" id="PTHR33478">
    <property type="entry name" value="EXTRACELLULAR METALLOPROTEINASE MEP"/>
    <property type="match status" value="1"/>
</dbReference>
<dbReference type="PANTHER" id="PTHR33478:SF1">
    <property type="entry name" value="EXTRACELLULAR METALLOPROTEINASE MEP"/>
    <property type="match status" value="1"/>
</dbReference>
<evidence type="ECO:0000256" key="7">
    <source>
        <dbReference type="ARBA" id="ARBA00022729"/>
    </source>
</evidence>
<evidence type="ECO:0000259" key="14">
    <source>
        <dbReference type="PROSITE" id="PS50825"/>
    </source>
</evidence>
<dbReference type="STRING" id="797419.SAMN05216556_10492"/>
<evidence type="ECO:0000256" key="3">
    <source>
        <dbReference type="ARBA" id="ARBA00006006"/>
    </source>
</evidence>
<evidence type="ECO:0000256" key="8">
    <source>
        <dbReference type="ARBA" id="ARBA00022737"/>
    </source>
</evidence>
<dbReference type="Proteomes" id="UP000184172">
    <property type="component" value="Unassembled WGS sequence"/>
</dbReference>
<dbReference type="Gene3D" id="3.10.170.10">
    <property type="match status" value="1"/>
</dbReference>
<evidence type="ECO:0000313" key="15">
    <source>
        <dbReference type="EMBL" id="SHI43058.1"/>
    </source>
</evidence>
<dbReference type="NCBIfam" id="TIGR04183">
    <property type="entry name" value="Por_Secre_tail"/>
    <property type="match status" value="1"/>
</dbReference>
<proteinExistence type="inferred from homology"/>
<keyword evidence="9" id="KW-0378">Hydrolase</keyword>
<comment type="subcellular location">
    <subcellularLocation>
        <location evidence="2">Secreted</location>
    </subcellularLocation>
</comment>
<dbReference type="InterPro" id="IPR050371">
    <property type="entry name" value="Fungal_virulence_M36"/>
</dbReference>
<evidence type="ECO:0000256" key="10">
    <source>
        <dbReference type="ARBA" id="ARBA00022833"/>
    </source>
</evidence>
<dbReference type="InterPro" id="IPR003410">
    <property type="entry name" value="HYR_dom"/>
</dbReference>
<dbReference type="CDD" id="cd09596">
    <property type="entry name" value="M36"/>
    <property type="match status" value="1"/>
</dbReference>
<dbReference type="Pfam" id="PF02494">
    <property type="entry name" value="HYR"/>
    <property type="match status" value="1"/>
</dbReference>
<evidence type="ECO:0000256" key="13">
    <source>
        <dbReference type="SAM" id="SignalP"/>
    </source>
</evidence>
<reference evidence="16" key="1">
    <citation type="submission" date="2016-11" db="EMBL/GenBank/DDBJ databases">
        <authorList>
            <person name="Varghese N."/>
            <person name="Submissions S."/>
        </authorList>
    </citation>
    <scope>NUCLEOTIDE SEQUENCE [LARGE SCALE GENOMIC DNA]</scope>
    <source>
        <strain evidence="16">DSM 26349</strain>
    </source>
</reference>
<evidence type="ECO:0000256" key="4">
    <source>
        <dbReference type="ARBA" id="ARBA00022525"/>
    </source>
</evidence>
<dbReference type="InterPro" id="IPR001842">
    <property type="entry name" value="Peptidase_M36"/>
</dbReference>
<dbReference type="GO" id="GO:0006508">
    <property type="term" value="P:proteolysis"/>
    <property type="evidence" value="ECO:0007669"/>
    <property type="project" value="UniProtKB-KW"/>
</dbReference>
<dbReference type="InterPro" id="IPR027268">
    <property type="entry name" value="Peptidase_M4/M1_CTD_sf"/>
</dbReference>
<dbReference type="GO" id="GO:0004222">
    <property type="term" value="F:metalloendopeptidase activity"/>
    <property type="evidence" value="ECO:0007669"/>
    <property type="project" value="InterPro"/>
</dbReference>
<keyword evidence="16" id="KW-1185">Reference proteome</keyword>
<dbReference type="GO" id="GO:0008270">
    <property type="term" value="F:zinc ion binding"/>
    <property type="evidence" value="ECO:0007669"/>
    <property type="project" value="InterPro"/>
</dbReference>
<dbReference type="SUPFAM" id="SSF55486">
    <property type="entry name" value="Metalloproteases ('zincins'), catalytic domain"/>
    <property type="match status" value="1"/>
</dbReference>
<dbReference type="EMBL" id="FQYV01000002">
    <property type="protein sequence ID" value="SHI43058.1"/>
    <property type="molecule type" value="Genomic_DNA"/>
</dbReference>
<feature type="domain" description="HYR" evidence="14">
    <location>
        <begin position="977"/>
        <end position="1059"/>
    </location>
</feature>
<evidence type="ECO:0000256" key="11">
    <source>
        <dbReference type="ARBA" id="ARBA00023049"/>
    </source>
</evidence>
<keyword evidence="10" id="KW-0862">Zinc</keyword>
<dbReference type="InterPro" id="IPR011096">
    <property type="entry name" value="FTP_domain"/>
</dbReference>
<name>A0A1M6B377_9FLAO</name>
<feature type="signal peptide" evidence="13">
    <location>
        <begin position="1"/>
        <end position="22"/>
    </location>
</feature>
<gene>
    <name evidence="15" type="ORF">SAMN04487908_10289</name>
</gene>
<comment type="cofactor">
    <cofactor evidence="1">
        <name>Zn(2+)</name>
        <dbReference type="ChEBI" id="CHEBI:29105"/>
    </cofactor>
</comment>
<evidence type="ECO:0000256" key="9">
    <source>
        <dbReference type="ARBA" id="ARBA00022801"/>
    </source>
</evidence>
<keyword evidence="11" id="KW-0482">Metalloprotease</keyword>
<comment type="similarity">
    <text evidence="3">Belongs to the peptidase M36 family.</text>
</comment>
<dbReference type="Pfam" id="PF02128">
    <property type="entry name" value="Peptidase_M36"/>
    <property type="match status" value="1"/>
</dbReference>
<evidence type="ECO:0000313" key="16">
    <source>
        <dbReference type="Proteomes" id="UP000184172"/>
    </source>
</evidence>
<dbReference type="Gene3D" id="2.60.40.10">
    <property type="entry name" value="Immunoglobulins"/>
    <property type="match status" value="1"/>
</dbReference>
<dbReference type="Pfam" id="PF18962">
    <property type="entry name" value="Por_Secre_tail"/>
    <property type="match status" value="1"/>
</dbReference>
<dbReference type="GO" id="GO:0005615">
    <property type="term" value="C:extracellular space"/>
    <property type="evidence" value="ECO:0007669"/>
    <property type="project" value="InterPro"/>
</dbReference>
<dbReference type="RefSeq" id="WP_073214332.1">
    <property type="nucleotide sequence ID" value="NZ_FNNS01000004.1"/>
</dbReference>
<accession>A0A1M6B377</accession>
<organism evidence="15 16">
    <name type="scientific">Aequorivita viscosa</name>
    <dbReference type="NCBI Taxonomy" id="797419"/>
    <lineage>
        <taxon>Bacteria</taxon>
        <taxon>Pseudomonadati</taxon>
        <taxon>Bacteroidota</taxon>
        <taxon>Flavobacteriia</taxon>
        <taxon>Flavobacteriales</taxon>
        <taxon>Flavobacteriaceae</taxon>
        <taxon>Aequorivita</taxon>
    </lineage>
</organism>
<dbReference type="PROSITE" id="PS50825">
    <property type="entry name" value="HYR"/>
    <property type="match status" value="1"/>
</dbReference>
<dbReference type="InterPro" id="IPR044023">
    <property type="entry name" value="Ig_7"/>
</dbReference>